<comment type="cofactor">
    <cofactor evidence="11">
        <name>[3Fe-4S] cluster</name>
        <dbReference type="ChEBI" id="CHEBI:21137"/>
    </cofactor>
    <text evidence="11">Binds 1 [3Fe-4S] cluster.</text>
</comment>
<keyword evidence="5 11" id="KW-0001">2Fe-2S</keyword>
<feature type="domain" description="4Fe-4S ferredoxin-type" evidence="13">
    <location>
        <begin position="137"/>
        <end position="167"/>
    </location>
</feature>
<dbReference type="GO" id="GO:0008177">
    <property type="term" value="F:succinate dehydrogenase (quinone) activity"/>
    <property type="evidence" value="ECO:0007669"/>
    <property type="project" value="UniProtKB-EC"/>
</dbReference>
<evidence type="ECO:0000256" key="11">
    <source>
        <dbReference type="RuleBase" id="RU361237"/>
    </source>
</evidence>
<accession>Q0RXW4</accession>
<evidence type="ECO:0000256" key="6">
    <source>
        <dbReference type="ARBA" id="ARBA00022723"/>
    </source>
</evidence>
<dbReference type="InterPro" id="IPR006058">
    <property type="entry name" value="2Fe2S_fd_BS"/>
</dbReference>
<comment type="cofactor">
    <cofactor evidence="11">
        <name>[2Fe-2S] cluster</name>
        <dbReference type="ChEBI" id="CHEBI:190135"/>
    </cofactor>
    <text evidence="11">Binds 1 [2Fe-2S] cluster.</text>
</comment>
<dbReference type="GO" id="GO:0051538">
    <property type="term" value="F:3 iron, 4 sulfur cluster binding"/>
    <property type="evidence" value="ECO:0007669"/>
    <property type="project" value="UniProtKB-KW"/>
</dbReference>
<gene>
    <name evidence="14" type="primary">sdhB3</name>
    <name evidence="14" type="ordered locus">RHA1_ro08828</name>
</gene>
<dbReference type="InterPro" id="IPR001041">
    <property type="entry name" value="2Fe-2S_ferredoxin-type"/>
</dbReference>
<evidence type="ECO:0000256" key="2">
    <source>
        <dbReference type="ARBA" id="ARBA00009433"/>
    </source>
</evidence>
<comment type="cofactor">
    <cofactor evidence="11">
        <name>[4Fe-4S] cluster</name>
        <dbReference type="ChEBI" id="CHEBI:49883"/>
    </cofactor>
    <text evidence="11">Binds 1 [4Fe-4S] cluster.</text>
</comment>
<dbReference type="FunFam" id="1.10.1060.10:FF:000003">
    <property type="entry name" value="Succinate dehydrogenase iron-sulfur subunit"/>
    <property type="match status" value="1"/>
</dbReference>
<keyword evidence="6 11" id="KW-0479">Metal-binding</keyword>
<comment type="catalytic activity">
    <reaction evidence="11">
        <text>a menaquinone + succinate = a menaquinol + fumarate</text>
        <dbReference type="Rhea" id="RHEA:27834"/>
        <dbReference type="Rhea" id="RHEA-COMP:9537"/>
        <dbReference type="Rhea" id="RHEA-COMP:9539"/>
        <dbReference type="ChEBI" id="CHEBI:16374"/>
        <dbReference type="ChEBI" id="CHEBI:18151"/>
        <dbReference type="ChEBI" id="CHEBI:29806"/>
        <dbReference type="ChEBI" id="CHEBI:30031"/>
        <dbReference type="EC" id="1.3.5.1"/>
    </reaction>
</comment>
<organism evidence="14 15">
    <name type="scientific">Rhodococcus jostii (strain RHA1)</name>
    <dbReference type="NCBI Taxonomy" id="101510"/>
    <lineage>
        <taxon>Bacteria</taxon>
        <taxon>Bacillati</taxon>
        <taxon>Actinomycetota</taxon>
        <taxon>Actinomycetes</taxon>
        <taxon>Mycobacteriales</taxon>
        <taxon>Nocardiaceae</taxon>
        <taxon>Rhodococcus</taxon>
    </lineage>
</organism>
<dbReference type="InterPro" id="IPR009051">
    <property type="entry name" value="Helical_ferredxn"/>
</dbReference>
<keyword evidence="4" id="KW-0816">Tricarboxylic acid cycle</keyword>
<dbReference type="PROSITE" id="PS51085">
    <property type="entry name" value="2FE2S_FER_2"/>
    <property type="match status" value="1"/>
</dbReference>
<dbReference type="Gene3D" id="3.10.20.30">
    <property type="match status" value="1"/>
</dbReference>
<dbReference type="Proteomes" id="UP000008710">
    <property type="component" value="Plasmid pRHL1"/>
</dbReference>
<dbReference type="PANTHER" id="PTHR11921:SF29">
    <property type="entry name" value="SUCCINATE DEHYDROGENASE [UBIQUINONE] IRON-SULFUR SUBUNIT, MITOCHONDRIAL"/>
    <property type="match status" value="1"/>
</dbReference>
<dbReference type="InterPro" id="IPR025192">
    <property type="entry name" value="Succ_DH/fum_Rdtase_N"/>
</dbReference>
<keyword evidence="9 11" id="KW-0411">Iron-sulfur</keyword>
<dbReference type="Pfam" id="PF13183">
    <property type="entry name" value="Fer4_8"/>
    <property type="match status" value="1"/>
</dbReference>
<evidence type="ECO:0000256" key="10">
    <source>
        <dbReference type="ARBA" id="ARBA00023291"/>
    </source>
</evidence>
<dbReference type="PATRIC" id="fig|101510.16.peg.8156"/>
<dbReference type="InterPro" id="IPR036010">
    <property type="entry name" value="2Fe-2S_ferredoxin-like_sf"/>
</dbReference>
<name>Q0RXW4_RHOJR</name>
<feature type="domain" description="2Fe-2S ferredoxin-type" evidence="12">
    <location>
        <begin position="12"/>
        <end position="93"/>
    </location>
</feature>
<evidence type="ECO:0000259" key="13">
    <source>
        <dbReference type="PROSITE" id="PS51379"/>
    </source>
</evidence>
<dbReference type="SUPFAM" id="SSF54292">
    <property type="entry name" value="2Fe-2S ferredoxin-like"/>
    <property type="match status" value="1"/>
</dbReference>
<dbReference type="PROSITE" id="PS00198">
    <property type="entry name" value="4FE4S_FER_1"/>
    <property type="match status" value="1"/>
</dbReference>
<dbReference type="GO" id="GO:0046872">
    <property type="term" value="F:metal ion binding"/>
    <property type="evidence" value="ECO:0007669"/>
    <property type="project" value="UniProtKB-KW"/>
</dbReference>
<dbReference type="InterPro" id="IPR004489">
    <property type="entry name" value="Succ_DH/fum_Rdtase_Fe-S"/>
</dbReference>
<evidence type="ECO:0000313" key="14">
    <source>
        <dbReference type="EMBL" id="ABG99872.1"/>
    </source>
</evidence>
<dbReference type="RefSeq" id="WP_011599553.1">
    <property type="nucleotide sequence ID" value="NC_008269.1"/>
</dbReference>
<dbReference type="PROSITE" id="PS51379">
    <property type="entry name" value="4FE4S_FER_2"/>
    <property type="match status" value="1"/>
</dbReference>
<dbReference type="GO" id="GO:0022904">
    <property type="term" value="P:respiratory electron transport chain"/>
    <property type="evidence" value="ECO:0007669"/>
    <property type="project" value="TreeGrafter"/>
</dbReference>
<dbReference type="NCBIfam" id="TIGR00384">
    <property type="entry name" value="dhsB"/>
    <property type="match status" value="1"/>
</dbReference>
<dbReference type="GO" id="GO:0009055">
    <property type="term" value="F:electron transfer activity"/>
    <property type="evidence" value="ECO:0007669"/>
    <property type="project" value="InterPro"/>
</dbReference>
<geneLocation type="plasmid" evidence="14 15">
    <name>pRHL1</name>
</geneLocation>
<evidence type="ECO:0000313" key="15">
    <source>
        <dbReference type="Proteomes" id="UP000008710"/>
    </source>
</evidence>
<dbReference type="EMBL" id="CP000432">
    <property type="protein sequence ID" value="ABG99872.1"/>
    <property type="molecule type" value="Genomic_DNA"/>
</dbReference>
<evidence type="ECO:0000256" key="5">
    <source>
        <dbReference type="ARBA" id="ARBA00022714"/>
    </source>
</evidence>
<dbReference type="Gene3D" id="1.10.1060.10">
    <property type="entry name" value="Alpha-helical ferredoxin"/>
    <property type="match status" value="1"/>
</dbReference>
<dbReference type="HOGENOM" id="CLU_044838_3_3_11"/>
<evidence type="ECO:0000259" key="12">
    <source>
        <dbReference type="PROSITE" id="PS51085"/>
    </source>
</evidence>
<keyword evidence="7 14" id="KW-0560">Oxidoreductase</keyword>
<evidence type="ECO:0000256" key="1">
    <source>
        <dbReference type="ARBA" id="ARBA00005163"/>
    </source>
</evidence>
<dbReference type="InterPro" id="IPR017896">
    <property type="entry name" value="4Fe4S_Fe-S-bd"/>
</dbReference>
<dbReference type="GO" id="GO:0051539">
    <property type="term" value="F:4 iron, 4 sulfur cluster binding"/>
    <property type="evidence" value="ECO:0007669"/>
    <property type="project" value="UniProtKB-KW"/>
</dbReference>
<evidence type="ECO:0000256" key="4">
    <source>
        <dbReference type="ARBA" id="ARBA00022532"/>
    </source>
</evidence>
<dbReference type="InterPro" id="IPR012675">
    <property type="entry name" value="Beta-grasp_dom_sf"/>
</dbReference>
<sequence length="234" mass="25663">MSAGRSLVPLFVKLQRTEKDALTSFQVDRFPAMTVLDVLLTIQRELDASIGFRFSCRVAMCGTCTLRVDGRSVLACQSIVPEAKKSIEIAPMAGFPVVRDLIVDTEPFWEQWKRVTPYMAPKQGLDEPARVHPDSEERKAIDPALDCIQCGACYSSCGVAGLGKTFLGPAALNRAMVLITDSRDALGQERLDVVSSEGGVDRCHLMYGCTNVCPKGLDPARAIRRLRTGRVEDK</sequence>
<keyword evidence="8 11" id="KW-0408">Iron</keyword>
<comment type="similarity">
    <text evidence="2 11">Belongs to the succinate dehydrogenase/fumarate reductase iron-sulfur protein family.</text>
</comment>
<dbReference type="InterPro" id="IPR017900">
    <property type="entry name" value="4Fe4S_Fe_S_CS"/>
</dbReference>
<keyword evidence="3 11" id="KW-0004">4Fe-4S</keyword>
<dbReference type="KEGG" id="rha:RHA1_ro08828"/>
<reference evidence="15" key="1">
    <citation type="journal article" date="2006" name="Proc. Natl. Acad. Sci. U.S.A.">
        <title>The complete genome of Rhodococcus sp. RHA1 provides insights into a catabolic powerhouse.</title>
        <authorList>
            <person name="McLeod M.P."/>
            <person name="Warren R.L."/>
            <person name="Hsiao W.W.L."/>
            <person name="Araki N."/>
            <person name="Myhre M."/>
            <person name="Fernandes C."/>
            <person name="Miyazawa D."/>
            <person name="Wong W."/>
            <person name="Lillquist A.L."/>
            <person name="Wang D."/>
            <person name="Dosanjh M."/>
            <person name="Hara H."/>
            <person name="Petrescu A."/>
            <person name="Morin R.D."/>
            <person name="Yang G."/>
            <person name="Stott J.M."/>
            <person name="Schein J.E."/>
            <person name="Shin H."/>
            <person name="Smailus D."/>
            <person name="Siddiqui A.S."/>
            <person name="Marra M.A."/>
            <person name="Jones S.J.M."/>
            <person name="Holt R."/>
            <person name="Brinkman F.S.L."/>
            <person name="Miyauchi K."/>
            <person name="Fukuda M."/>
            <person name="Davies J.E."/>
            <person name="Mohn W.W."/>
            <person name="Eltis L.D."/>
        </authorList>
    </citation>
    <scope>NUCLEOTIDE SEQUENCE [LARGE SCALE GENOMIC DNA]</scope>
    <source>
        <strain evidence="15">RHA1</strain>
    </source>
</reference>
<dbReference type="AlphaFoldDB" id="Q0RXW4"/>
<keyword evidence="10 11" id="KW-0003">3Fe-4S</keyword>
<dbReference type="PROSITE" id="PS00197">
    <property type="entry name" value="2FE2S_FER_1"/>
    <property type="match status" value="1"/>
</dbReference>
<protein>
    <recommendedName>
        <fullName evidence="11">Fumarate reductase iron-sulfur subunit</fullName>
        <ecNumber evidence="11">1.3.5.1</ecNumber>
    </recommendedName>
</protein>
<keyword evidence="14" id="KW-0614">Plasmid</keyword>
<dbReference type="GO" id="GO:0006099">
    <property type="term" value="P:tricarboxylic acid cycle"/>
    <property type="evidence" value="ECO:0007669"/>
    <property type="project" value="UniProtKB-KW"/>
</dbReference>
<dbReference type="InterPro" id="IPR050573">
    <property type="entry name" value="SDH/FRD_Iron-Sulfur"/>
</dbReference>
<comment type="pathway">
    <text evidence="1">Carbohydrate metabolism; tricarboxylic acid cycle.</text>
</comment>
<dbReference type="EC" id="1.3.5.1" evidence="11"/>
<evidence type="ECO:0000256" key="3">
    <source>
        <dbReference type="ARBA" id="ARBA00022485"/>
    </source>
</evidence>
<evidence type="ECO:0000256" key="8">
    <source>
        <dbReference type="ARBA" id="ARBA00023004"/>
    </source>
</evidence>
<dbReference type="GO" id="GO:0051537">
    <property type="term" value="F:2 iron, 2 sulfur cluster binding"/>
    <property type="evidence" value="ECO:0007669"/>
    <property type="project" value="UniProtKB-KW"/>
</dbReference>
<dbReference type="Pfam" id="PF13085">
    <property type="entry name" value="Fer2_3"/>
    <property type="match status" value="1"/>
</dbReference>
<proteinExistence type="inferred from homology"/>
<dbReference type="CDD" id="cd00207">
    <property type="entry name" value="fer2"/>
    <property type="match status" value="1"/>
</dbReference>
<dbReference type="SUPFAM" id="SSF46548">
    <property type="entry name" value="alpha-helical ferredoxin"/>
    <property type="match status" value="1"/>
</dbReference>
<evidence type="ECO:0000256" key="7">
    <source>
        <dbReference type="ARBA" id="ARBA00023002"/>
    </source>
</evidence>
<dbReference type="PANTHER" id="PTHR11921">
    <property type="entry name" value="SUCCINATE DEHYDROGENASE IRON-SULFUR PROTEIN"/>
    <property type="match status" value="1"/>
</dbReference>
<evidence type="ECO:0000256" key="9">
    <source>
        <dbReference type="ARBA" id="ARBA00023014"/>
    </source>
</evidence>